<dbReference type="OrthoDB" id="5506055at2"/>
<dbReference type="RefSeq" id="WP_071901670.1">
    <property type="nucleotide sequence ID" value="NZ_MPIN01000008.1"/>
</dbReference>
<accession>A0A1L9B517</accession>
<proteinExistence type="predicted"/>
<gene>
    <name evidence="1" type="ORF">BON30_29005</name>
</gene>
<comment type="caution">
    <text evidence="1">The sequence shown here is derived from an EMBL/GenBank/DDBJ whole genome shotgun (WGS) entry which is preliminary data.</text>
</comment>
<evidence type="ECO:0000313" key="2">
    <source>
        <dbReference type="Proteomes" id="UP000182229"/>
    </source>
</evidence>
<dbReference type="AlphaFoldDB" id="A0A1L9B517"/>
<protein>
    <submittedName>
        <fullName evidence="1">Uncharacterized protein</fullName>
    </submittedName>
</protein>
<dbReference type="EMBL" id="MPIN01000008">
    <property type="protein sequence ID" value="OJH37336.1"/>
    <property type="molecule type" value="Genomic_DNA"/>
</dbReference>
<name>A0A1L9B517_9BACT</name>
<organism evidence="1 2">
    <name type="scientific">Cystobacter ferrugineus</name>
    <dbReference type="NCBI Taxonomy" id="83449"/>
    <lineage>
        <taxon>Bacteria</taxon>
        <taxon>Pseudomonadati</taxon>
        <taxon>Myxococcota</taxon>
        <taxon>Myxococcia</taxon>
        <taxon>Myxococcales</taxon>
        <taxon>Cystobacterineae</taxon>
        <taxon>Archangiaceae</taxon>
        <taxon>Cystobacter</taxon>
    </lineage>
</organism>
<dbReference type="STRING" id="83449.BON30_29005"/>
<evidence type="ECO:0000313" key="1">
    <source>
        <dbReference type="EMBL" id="OJH37336.1"/>
    </source>
</evidence>
<sequence length="313" mass="32880">MLMKTFESRSNDGSTGLTGWRWWAGILLVFVIGCGPGEEISETETAEQAQQELLLTNGLSLNGLSLNGLSLNGLSLNGLSLNGLSTTSFHNWFQVNAALRAQVMKYLVECAVPAGSTRTYTAPSTGTTYTWTGVLGLAPSWSSGQAASTAELQVVSACLAAHANKYGLHVTVSLRGLDGANNVIATTSQETTSHTLREACFFGNLFEGSLAVFGGNDGLSLTAQQSSPRVCGLPGTSSTTSQCSPMVYVGNCSTYCTRDSSNTYYTTCTYNGVTYRPVTTRMKPSDIATCGNGVCEQTETSGLPAYCSADCGS</sequence>
<dbReference type="Proteomes" id="UP000182229">
    <property type="component" value="Unassembled WGS sequence"/>
</dbReference>
<keyword evidence="2" id="KW-1185">Reference proteome</keyword>
<reference evidence="2" key="1">
    <citation type="submission" date="2016-11" db="EMBL/GenBank/DDBJ databases">
        <authorList>
            <person name="Shukria A."/>
            <person name="Stevens D.C."/>
        </authorList>
    </citation>
    <scope>NUCLEOTIDE SEQUENCE [LARGE SCALE GENOMIC DNA]</scope>
    <source>
        <strain evidence="2">Cbfe23</strain>
    </source>
</reference>
<dbReference type="PROSITE" id="PS51257">
    <property type="entry name" value="PROKAR_LIPOPROTEIN"/>
    <property type="match status" value="1"/>
</dbReference>
<reference evidence="1 2" key="2">
    <citation type="submission" date="2016-12" db="EMBL/GenBank/DDBJ databases">
        <title>Draft Genome Sequence of Cystobacter ferrugineus Strain Cbfe23.</title>
        <authorList>
            <person name="Akbar S."/>
            <person name="Dowd S.E."/>
            <person name="Stevens D.C."/>
        </authorList>
    </citation>
    <scope>NUCLEOTIDE SEQUENCE [LARGE SCALE GENOMIC DNA]</scope>
    <source>
        <strain evidence="1 2">Cbfe23</strain>
    </source>
</reference>